<dbReference type="SUPFAM" id="SSF52151">
    <property type="entry name" value="FabD/lysophospholipase-like"/>
    <property type="match status" value="1"/>
</dbReference>
<dbReference type="Pfam" id="PF01734">
    <property type="entry name" value="Patatin"/>
    <property type="match status" value="1"/>
</dbReference>
<keyword evidence="2" id="KW-0442">Lipid degradation</keyword>
<dbReference type="GO" id="GO:0016787">
    <property type="term" value="F:hydrolase activity"/>
    <property type="evidence" value="ECO:0007669"/>
    <property type="project" value="UniProtKB-UniRule"/>
</dbReference>
<dbReference type="InterPro" id="IPR002641">
    <property type="entry name" value="PNPLA_dom"/>
</dbReference>
<protein>
    <recommendedName>
        <fullName evidence="3">PNPLA domain-containing protein</fullName>
    </recommendedName>
</protein>
<reference evidence="4 5" key="1">
    <citation type="submission" date="2019-03" db="EMBL/GenBank/DDBJ databases">
        <title>Genomic Encyclopedia of Type Strains, Phase IV (KMG-IV): sequencing the most valuable type-strain genomes for metagenomic binning, comparative biology and taxonomic classification.</title>
        <authorList>
            <person name="Goeker M."/>
        </authorList>
    </citation>
    <scope>NUCLEOTIDE SEQUENCE [LARGE SCALE GENOMIC DNA]</scope>
    <source>
        <strain evidence="4 5">DSM 45934</strain>
    </source>
</reference>
<gene>
    <name evidence="4" type="ORF">EV192_102128</name>
</gene>
<dbReference type="InterPro" id="IPR016035">
    <property type="entry name" value="Acyl_Trfase/lysoPLipase"/>
</dbReference>
<organism evidence="4 5">
    <name type="scientific">Actinocrispum wychmicini</name>
    <dbReference type="NCBI Taxonomy" id="1213861"/>
    <lineage>
        <taxon>Bacteria</taxon>
        <taxon>Bacillati</taxon>
        <taxon>Actinomycetota</taxon>
        <taxon>Actinomycetes</taxon>
        <taxon>Pseudonocardiales</taxon>
        <taxon>Pseudonocardiaceae</taxon>
        <taxon>Actinocrispum</taxon>
    </lineage>
</organism>
<name>A0A4R2JPB0_9PSEU</name>
<dbReference type="Proteomes" id="UP000295680">
    <property type="component" value="Unassembled WGS sequence"/>
</dbReference>
<dbReference type="AlphaFoldDB" id="A0A4R2JPB0"/>
<dbReference type="PROSITE" id="PS51635">
    <property type="entry name" value="PNPLA"/>
    <property type="match status" value="1"/>
</dbReference>
<feature type="short sequence motif" description="DGA/G" evidence="2">
    <location>
        <begin position="151"/>
        <end position="153"/>
    </location>
</feature>
<dbReference type="EMBL" id="SLWS01000002">
    <property type="protein sequence ID" value="TCO61991.1"/>
    <property type="molecule type" value="Genomic_DNA"/>
</dbReference>
<accession>A0A4R2JPB0</accession>
<evidence type="ECO:0000256" key="2">
    <source>
        <dbReference type="PROSITE-ProRule" id="PRU01161"/>
    </source>
</evidence>
<feature type="domain" description="PNPLA" evidence="3">
    <location>
        <begin position="1"/>
        <end position="164"/>
    </location>
</feature>
<proteinExistence type="predicted"/>
<evidence type="ECO:0000259" key="3">
    <source>
        <dbReference type="PROSITE" id="PS51635"/>
    </source>
</evidence>
<evidence type="ECO:0000313" key="5">
    <source>
        <dbReference type="Proteomes" id="UP000295680"/>
    </source>
</evidence>
<evidence type="ECO:0000313" key="4">
    <source>
        <dbReference type="EMBL" id="TCO61991.1"/>
    </source>
</evidence>
<comment type="caution">
    <text evidence="2">Lacks conserved residue(s) required for the propagation of feature annotation.</text>
</comment>
<feature type="active site" description="Nucleophile" evidence="2">
    <location>
        <position position="29"/>
    </location>
</feature>
<keyword evidence="5" id="KW-1185">Reference proteome</keyword>
<feature type="active site" description="Proton acceptor" evidence="2">
    <location>
        <position position="151"/>
    </location>
</feature>
<comment type="caution">
    <text evidence="4">The sequence shown here is derived from an EMBL/GenBank/DDBJ whole genome shotgun (WGS) entry which is preliminary data.</text>
</comment>
<keyword evidence="2" id="KW-0378">Hydrolase</keyword>
<evidence type="ECO:0000256" key="1">
    <source>
        <dbReference type="ARBA" id="ARBA00023098"/>
    </source>
</evidence>
<dbReference type="GO" id="GO:0016042">
    <property type="term" value="P:lipid catabolic process"/>
    <property type="evidence" value="ECO:0007669"/>
    <property type="project" value="UniProtKB-UniRule"/>
</dbReference>
<keyword evidence="1 2" id="KW-0443">Lipid metabolism</keyword>
<sequence length="296" mass="32813">MRGVVSGAMLVALHDLGYADGFDEVYSCSSGALNGAYFVARDTWFPLSIYFDDLSTGQFLDFGRALRGQMPMNLDYVLDEVLARRKPLNYRAIIDSAQRLHVLITDVDALKTVDLTEFKTWEDIRAALRASAWLPVVTRGTSSVRGMRGIDGAVLQRHPFRTAHADGCTHILSLSTRPIGRGPERITLGNRLASRYLDRLRPGLGDGFISAIRTYLAEDKPHLQKSRLCPGQDAAVLDLAPLPGTPEVKRHETSFGTILQSARSAYRALYLALEGVDVQVVPRLTVYPVRKERTAR</sequence>